<evidence type="ECO:0000259" key="3">
    <source>
        <dbReference type="Pfam" id="PF13649"/>
    </source>
</evidence>
<evidence type="ECO:0000256" key="2">
    <source>
        <dbReference type="ARBA" id="ARBA00022679"/>
    </source>
</evidence>
<dbReference type="PANTHER" id="PTHR43861:SF1">
    <property type="entry name" value="TRANS-ACONITATE 2-METHYLTRANSFERASE"/>
    <property type="match status" value="1"/>
</dbReference>
<sequence length="294" mass="32340">MTDSRPDTEAAYDAWAWLYDRTLGPAYRDRKMAFLERALLSELPPSAHVLDLCCGTGQMIAPMAAHGFAVTGIDLSADMLRHAALNVPQAVLKQGDARDFTLDRPVAGAVCASASLNHIPGLDDLERVFRSVHAALEDGGIFVFDINHPAQMTRHWLGQPAAGEIAADYAWMITPRYDPASATGAFRVDMYRRPDGASSTGPALWRKLLSRPLMRWRRMALLADFARRHPDWDHRGEDYPIHGHDLAGVRERLEAAGFDVRMETFSGKGAVDADNAACFIARKRPAASAMEAAE</sequence>
<gene>
    <name evidence="4" type="ORF">JJJ17_08570</name>
</gene>
<dbReference type="Proteomes" id="UP000640485">
    <property type="component" value="Unassembled WGS sequence"/>
</dbReference>
<evidence type="ECO:0000313" key="5">
    <source>
        <dbReference type="Proteomes" id="UP000640485"/>
    </source>
</evidence>
<name>A0A934SBS5_9RHOB</name>
<comment type="caution">
    <text evidence="4">The sequence shown here is derived from an EMBL/GenBank/DDBJ whole genome shotgun (WGS) entry which is preliminary data.</text>
</comment>
<protein>
    <submittedName>
        <fullName evidence="4">Methyltransferase domain-containing protein</fullName>
    </submittedName>
</protein>
<dbReference type="InterPro" id="IPR041698">
    <property type="entry name" value="Methyltransf_25"/>
</dbReference>
<keyword evidence="2" id="KW-0808">Transferase</keyword>
<dbReference type="CDD" id="cd02440">
    <property type="entry name" value="AdoMet_MTases"/>
    <property type="match status" value="1"/>
</dbReference>
<dbReference type="Pfam" id="PF13649">
    <property type="entry name" value="Methyltransf_25"/>
    <property type="match status" value="1"/>
</dbReference>
<dbReference type="InterPro" id="IPR029063">
    <property type="entry name" value="SAM-dependent_MTases_sf"/>
</dbReference>
<dbReference type="EMBL" id="JAEPRQ010000002">
    <property type="protein sequence ID" value="MBK4215975.1"/>
    <property type="molecule type" value="Genomic_DNA"/>
</dbReference>
<dbReference type="GO" id="GO:0008168">
    <property type="term" value="F:methyltransferase activity"/>
    <property type="evidence" value="ECO:0007669"/>
    <property type="project" value="UniProtKB-KW"/>
</dbReference>
<evidence type="ECO:0000313" key="4">
    <source>
        <dbReference type="EMBL" id="MBK4215975.1"/>
    </source>
</evidence>
<feature type="domain" description="Methyltransferase" evidence="3">
    <location>
        <begin position="49"/>
        <end position="140"/>
    </location>
</feature>
<keyword evidence="5" id="KW-1185">Reference proteome</keyword>
<accession>A0A934SBS5</accession>
<dbReference type="GO" id="GO:0032259">
    <property type="term" value="P:methylation"/>
    <property type="evidence" value="ECO:0007669"/>
    <property type="project" value="UniProtKB-KW"/>
</dbReference>
<dbReference type="Gene3D" id="3.40.50.150">
    <property type="entry name" value="Vaccinia Virus protein VP39"/>
    <property type="match status" value="1"/>
</dbReference>
<keyword evidence="1 4" id="KW-0489">Methyltransferase</keyword>
<reference evidence="4" key="1">
    <citation type="submission" date="2021-01" db="EMBL/GenBank/DDBJ databases">
        <title>Paracoccus amoyensis sp. nov., isolated from the surface seawater along the coast of Xiamen Island, China.</title>
        <authorList>
            <person name="Lyu L."/>
        </authorList>
    </citation>
    <scope>NUCLEOTIDE SEQUENCE</scope>
    <source>
        <strain evidence="4">MJ17</strain>
    </source>
</reference>
<dbReference type="RefSeq" id="WP_200685430.1">
    <property type="nucleotide sequence ID" value="NZ_JAEPRQ010000002.1"/>
</dbReference>
<dbReference type="AlphaFoldDB" id="A0A934SBS5"/>
<proteinExistence type="predicted"/>
<evidence type="ECO:0000256" key="1">
    <source>
        <dbReference type="ARBA" id="ARBA00022603"/>
    </source>
</evidence>
<dbReference type="PANTHER" id="PTHR43861">
    <property type="entry name" value="TRANS-ACONITATE 2-METHYLTRANSFERASE-RELATED"/>
    <property type="match status" value="1"/>
</dbReference>
<dbReference type="SUPFAM" id="SSF53335">
    <property type="entry name" value="S-adenosyl-L-methionine-dependent methyltransferases"/>
    <property type="match status" value="1"/>
</dbReference>
<organism evidence="4 5">
    <name type="scientific">Paracoccus caeni</name>
    <dbReference type="NCBI Taxonomy" id="657651"/>
    <lineage>
        <taxon>Bacteria</taxon>
        <taxon>Pseudomonadati</taxon>
        <taxon>Pseudomonadota</taxon>
        <taxon>Alphaproteobacteria</taxon>
        <taxon>Rhodobacterales</taxon>
        <taxon>Paracoccaceae</taxon>
        <taxon>Paracoccus</taxon>
    </lineage>
</organism>